<proteinExistence type="predicted"/>
<name>A0ABQ7MM82_BRACM</name>
<dbReference type="Pfam" id="PF14111">
    <property type="entry name" value="DUF4283"/>
    <property type="match status" value="1"/>
</dbReference>
<dbReference type="PANTHER" id="PTHR31286:SF133">
    <property type="entry name" value="TA11-LIKE NON-LTR RETROELEMENT PROTEIN-RELATED"/>
    <property type="match status" value="1"/>
</dbReference>
<dbReference type="InterPro" id="IPR001878">
    <property type="entry name" value="Znf_CCHC"/>
</dbReference>
<accession>A0ABQ7MM82</accession>
<feature type="compositionally biased region" description="Polar residues" evidence="2">
    <location>
        <begin position="450"/>
        <end position="463"/>
    </location>
</feature>
<dbReference type="EMBL" id="JADBGQ010000004">
    <property type="protein sequence ID" value="KAG5399590.1"/>
    <property type="molecule type" value="Genomic_DNA"/>
</dbReference>
<sequence length="605" mass="68270">MNMDNFHINKYTFRFLKCTYFSRHKLAPQVYLLPFSPRYKLAPQVYPTPAQHLASTWSLPLRMPPGSLSDTHCLNNYFNDYYTFLFLKCTYSSRHKLAPQVYLLPFSPRYKLAPQVYPTPAKHLASTWSLPLRMPPGSLSDTHCLSNYFNDYLAALWPMLNDEILKNQPKGKYPSRTLQPPAEKLPTSELKADGNLRFLWAARLSPRSRNLYRAATPTYRLDGTPENKNEYIIGKFHKCSLPPGGLIYVVVNRIWGRSCKISCKKLGDSSFMFHIPHQPSRHWVIQQGVWHIDDCLLFVLPWTPKGSFNIPEISTLPVWANLKNVPDYCYSRLGISHVASGLGEPILTHKPRLDPTSMGEAKVLAEMELDREFPKLIPLDDKQGNIFLVNVEYTWIPSMCERCGNLGHKAKMCLLPSTTSKVSASTSASKDTCSKVPVVDIDTILQQKDNVSSSPATIQQNEPHANPKLSLPTPYCGAPEPQKHIKEIEEQKNNTASLNSATILVDSQSTPITAPIMEYSPSTIINTEVCEILVADPLTTSPIPCAFESPSRFKVLGDVNEVETEPSSSLSLTKGGREIKSPIKYQNMEWKSIRGREKRGRGSYH</sequence>
<dbReference type="PANTHER" id="PTHR31286">
    <property type="entry name" value="GLYCINE-RICH CELL WALL STRUCTURAL PROTEIN 1.8-LIKE"/>
    <property type="match status" value="1"/>
</dbReference>
<evidence type="ECO:0000313" key="5">
    <source>
        <dbReference type="Proteomes" id="UP000823674"/>
    </source>
</evidence>
<feature type="region of interest" description="Disordered" evidence="2">
    <location>
        <begin position="450"/>
        <end position="473"/>
    </location>
</feature>
<dbReference type="InterPro" id="IPR040256">
    <property type="entry name" value="At4g02000-like"/>
</dbReference>
<comment type="caution">
    <text evidence="4">The sequence shown here is derived from an EMBL/GenBank/DDBJ whole genome shotgun (WGS) entry which is preliminary data.</text>
</comment>
<organism evidence="4 5">
    <name type="scientific">Brassica rapa subsp. trilocularis</name>
    <dbReference type="NCBI Taxonomy" id="1813537"/>
    <lineage>
        <taxon>Eukaryota</taxon>
        <taxon>Viridiplantae</taxon>
        <taxon>Streptophyta</taxon>
        <taxon>Embryophyta</taxon>
        <taxon>Tracheophyta</taxon>
        <taxon>Spermatophyta</taxon>
        <taxon>Magnoliopsida</taxon>
        <taxon>eudicotyledons</taxon>
        <taxon>Gunneridae</taxon>
        <taxon>Pentapetalae</taxon>
        <taxon>rosids</taxon>
        <taxon>malvids</taxon>
        <taxon>Brassicales</taxon>
        <taxon>Brassicaceae</taxon>
        <taxon>Brassiceae</taxon>
        <taxon>Brassica</taxon>
    </lineage>
</organism>
<dbReference type="Proteomes" id="UP000823674">
    <property type="component" value="Chromosome A04"/>
</dbReference>
<reference evidence="4 5" key="1">
    <citation type="submission" date="2021-03" db="EMBL/GenBank/DDBJ databases">
        <authorList>
            <person name="King G.J."/>
            <person name="Bancroft I."/>
            <person name="Baten A."/>
            <person name="Bloomfield J."/>
            <person name="Borpatragohain P."/>
            <person name="He Z."/>
            <person name="Irish N."/>
            <person name="Irwin J."/>
            <person name="Liu K."/>
            <person name="Mauleon R.P."/>
            <person name="Moore J."/>
            <person name="Morris R."/>
            <person name="Ostergaard L."/>
            <person name="Wang B."/>
            <person name="Wells R."/>
        </authorList>
    </citation>
    <scope>NUCLEOTIDE SEQUENCE [LARGE SCALE GENOMIC DNA]</scope>
    <source>
        <strain evidence="4">R-o-18</strain>
        <tissue evidence="4">Leaf</tissue>
    </source>
</reference>
<evidence type="ECO:0000256" key="2">
    <source>
        <dbReference type="SAM" id="MobiDB-lite"/>
    </source>
</evidence>
<evidence type="ECO:0000313" key="4">
    <source>
        <dbReference type="EMBL" id="KAG5399590.1"/>
    </source>
</evidence>
<protein>
    <recommendedName>
        <fullName evidence="3">CCHC-type domain-containing protein</fullName>
    </recommendedName>
</protein>
<keyword evidence="1" id="KW-0479">Metal-binding</keyword>
<evidence type="ECO:0000256" key="1">
    <source>
        <dbReference type="PROSITE-ProRule" id="PRU00047"/>
    </source>
</evidence>
<keyword evidence="1" id="KW-0863">Zinc-finger</keyword>
<keyword evidence="5" id="KW-1185">Reference proteome</keyword>
<gene>
    <name evidence="4" type="primary">A04p001990.1_BraROA</name>
    <name evidence="4" type="ORF">IGI04_014197</name>
</gene>
<dbReference type="InterPro" id="IPR025558">
    <property type="entry name" value="DUF4283"/>
</dbReference>
<keyword evidence="1" id="KW-0862">Zinc</keyword>
<evidence type="ECO:0000259" key="3">
    <source>
        <dbReference type="PROSITE" id="PS50158"/>
    </source>
</evidence>
<feature type="domain" description="CCHC-type" evidence="3">
    <location>
        <begin position="400"/>
        <end position="413"/>
    </location>
</feature>
<dbReference type="PROSITE" id="PS50158">
    <property type="entry name" value="ZF_CCHC"/>
    <property type="match status" value="1"/>
</dbReference>